<dbReference type="Proteomes" id="UP001232148">
    <property type="component" value="Unassembled WGS sequence"/>
</dbReference>
<accession>A0AAD9HKR2</accession>
<comment type="caution">
    <text evidence="2">The sequence shown here is derived from an EMBL/GenBank/DDBJ whole genome shotgun (WGS) entry which is preliminary data.</text>
</comment>
<keyword evidence="1" id="KW-0812">Transmembrane</keyword>
<evidence type="ECO:0000313" key="3">
    <source>
        <dbReference type="Proteomes" id="UP001232148"/>
    </source>
</evidence>
<sequence>MDTGEGSFEQMATPSIFLFLLLCFLTSAFLQLHENTCPPSLKCLRLPKSPP</sequence>
<evidence type="ECO:0000313" key="2">
    <source>
        <dbReference type="EMBL" id="KAK2029901.1"/>
    </source>
</evidence>
<name>A0AAD9HKR2_9PEZI</name>
<keyword evidence="1" id="KW-0472">Membrane</keyword>
<organism evidence="2 3">
    <name type="scientific">Colletotrichum zoysiae</name>
    <dbReference type="NCBI Taxonomy" id="1216348"/>
    <lineage>
        <taxon>Eukaryota</taxon>
        <taxon>Fungi</taxon>
        <taxon>Dikarya</taxon>
        <taxon>Ascomycota</taxon>
        <taxon>Pezizomycotina</taxon>
        <taxon>Sordariomycetes</taxon>
        <taxon>Hypocreomycetidae</taxon>
        <taxon>Glomerellales</taxon>
        <taxon>Glomerellaceae</taxon>
        <taxon>Colletotrichum</taxon>
        <taxon>Colletotrichum graminicola species complex</taxon>
    </lineage>
</organism>
<dbReference type="AlphaFoldDB" id="A0AAD9HKR2"/>
<protein>
    <submittedName>
        <fullName evidence="2">Uncharacterized protein</fullName>
    </submittedName>
</protein>
<proteinExistence type="predicted"/>
<evidence type="ECO:0000256" key="1">
    <source>
        <dbReference type="SAM" id="Phobius"/>
    </source>
</evidence>
<dbReference type="EMBL" id="MU842858">
    <property type="protein sequence ID" value="KAK2029901.1"/>
    <property type="molecule type" value="Genomic_DNA"/>
</dbReference>
<keyword evidence="3" id="KW-1185">Reference proteome</keyword>
<feature type="transmembrane region" description="Helical" evidence="1">
    <location>
        <begin position="12"/>
        <end position="32"/>
    </location>
</feature>
<keyword evidence="1" id="KW-1133">Transmembrane helix</keyword>
<reference evidence="2" key="1">
    <citation type="submission" date="2021-06" db="EMBL/GenBank/DDBJ databases">
        <title>Comparative genomics, transcriptomics and evolutionary studies reveal genomic signatures of adaptation to plant cell wall in hemibiotrophic fungi.</title>
        <authorList>
            <consortium name="DOE Joint Genome Institute"/>
            <person name="Baroncelli R."/>
            <person name="Diaz J.F."/>
            <person name="Benocci T."/>
            <person name="Peng M."/>
            <person name="Battaglia E."/>
            <person name="Haridas S."/>
            <person name="Andreopoulos W."/>
            <person name="Labutti K."/>
            <person name="Pangilinan J."/>
            <person name="Floch G.L."/>
            <person name="Makela M.R."/>
            <person name="Henrissat B."/>
            <person name="Grigoriev I.V."/>
            <person name="Crouch J.A."/>
            <person name="De Vries R.P."/>
            <person name="Sukno S.A."/>
            <person name="Thon M.R."/>
        </authorList>
    </citation>
    <scope>NUCLEOTIDE SEQUENCE</scope>
    <source>
        <strain evidence="2">MAFF235873</strain>
    </source>
</reference>
<gene>
    <name evidence="2" type="ORF">LX32DRAFT_346824</name>
</gene>